<dbReference type="AlphaFoldDB" id="G0J0M3"/>
<dbReference type="eggNOG" id="ENOG503321M">
    <property type="taxonomic scope" value="Bacteria"/>
</dbReference>
<dbReference type="RefSeq" id="WP_014018733.1">
    <property type="nucleotide sequence ID" value="NC_015914.1"/>
</dbReference>
<sequence length="195" mass="22840">MKFIDSLLGNLFSGKSNREVIRENFSRSKQDEQEVTLWLEGEEGAETLKMVYDNYHLLQAGVNKKPEIHLFQSSYANGFAVIYSDPFTMESFSKLFFGLGQRMLQLGYRKVSMDRKIDELNDQVRTTEKLYFKPLTSGDNYSEKIDQLFGNVSLEKIYLDNKPDYLKVLVTLYSDRQYHEAKPFDQFMDKLFKAD</sequence>
<dbReference type="HOGENOM" id="CLU_120347_0_0_10"/>
<protein>
    <submittedName>
        <fullName evidence="1">Uncharacterized protein</fullName>
    </submittedName>
</protein>
<name>G0J0M3_CYCMS</name>
<keyword evidence="2" id="KW-1185">Reference proteome</keyword>
<reference evidence="2" key="1">
    <citation type="submission" date="2011-07" db="EMBL/GenBank/DDBJ databases">
        <title>The complete genome of Cyclobacterium marinum DSM 745.</title>
        <authorList>
            <person name="Lucas S."/>
            <person name="Han J."/>
            <person name="Lapidus A."/>
            <person name="Bruce D."/>
            <person name="Goodwin L."/>
            <person name="Pitluck S."/>
            <person name="Peters L."/>
            <person name="Kyrpides N."/>
            <person name="Mavromatis K."/>
            <person name="Ivanova N."/>
            <person name="Ovchinnikova G."/>
            <person name="Chertkov O."/>
            <person name="Detter J.C."/>
            <person name="Tapia R."/>
            <person name="Han C."/>
            <person name="Land M."/>
            <person name="Hauser L."/>
            <person name="Markowitz V."/>
            <person name="Cheng J.-F."/>
            <person name="Hugenholtz P."/>
            <person name="Woyke T."/>
            <person name="Wu D."/>
            <person name="Tindall B."/>
            <person name="Schuetze A."/>
            <person name="Brambilla E."/>
            <person name="Klenk H.-P."/>
            <person name="Eisen J.A."/>
        </authorList>
    </citation>
    <scope>NUCLEOTIDE SEQUENCE [LARGE SCALE GENOMIC DNA]</scope>
    <source>
        <strain evidence="2">ATCC 25205 / DSM 745 / LMG 13164 / NCIMB 1802</strain>
    </source>
</reference>
<evidence type="ECO:0000313" key="2">
    <source>
        <dbReference type="Proteomes" id="UP000001635"/>
    </source>
</evidence>
<dbReference type="Proteomes" id="UP000001635">
    <property type="component" value="Chromosome"/>
</dbReference>
<gene>
    <name evidence="1" type="ordered locus">Cycma_0660</name>
</gene>
<organism evidence="1 2">
    <name type="scientific">Cyclobacterium marinum (strain ATCC 25205 / DSM 745 / LMG 13164 / NCIMB 1802)</name>
    <name type="common">Flectobacillus marinus</name>
    <dbReference type="NCBI Taxonomy" id="880070"/>
    <lineage>
        <taxon>Bacteria</taxon>
        <taxon>Pseudomonadati</taxon>
        <taxon>Bacteroidota</taxon>
        <taxon>Cytophagia</taxon>
        <taxon>Cytophagales</taxon>
        <taxon>Cyclobacteriaceae</taxon>
        <taxon>Cyclobacterium</taxon>
    </lineage>
</organism>
<dbReference type="OrthoDB" id="1491962at2"/>
<dbReference type="KEGG" id="cmr:Cycma_0660"/>
<dbReference type="STRING" id="880070.Cycma_0660"/>
<evidence type="ECO:0000313" key="1">
    <source>
        <dbReference type="EMBL" id="AEL24435.1"/>
    </source>
</evidence>
<dbReference type="EMBL" id="CP002955">
    <property type="protein sequence ID" value="AEL24435.1"/>
    <property type="molecule type" value="Genomic_DNA"/>
</dbReference>
<proteinExistence type="predicted"/>
<accession>G0J0M3</accession>